<evidence type="ECO:0000256" key="2">
    <source>
        <dbReference type="SAM" id="SignalP"/>
    </source>
</evidence>
<comment type="caution">
    <text evidence="3">The sequence shown here is derived from an EMBL/GenBank/DDBJ whole genome shotgun (WGS) entry which is preliminary data.</text>
</comment>
<feature type="signal peptide" evidence="2">
    <location>
        <begin position="1"/>
        <end position="18"/>
    </location>
</feature>
<dbReference type="EMBL" id="MU858234">
    <property type="protein sequence ID" value="KAK4208659.1"/>
    <property type="molecule type" value="Genomic_DNA"/>
</dbReference>
<evidence type="ECO:0000313" key="3">
    <source>
        <dbReference type="EMBL" id="KAK4208659.1"/>
    </source>
</evidence>
<keyword evidence="2" id="KW-0732">Signal</keyword>
<accession>A0AAN7B397</accession>
<feature type="compositionally biased region" description="Low complexity" evidence="1">
    <location>
        <begin position="310"/>
        <end position="327"/>
    </location>
</feature>
<evidence type="ECO:0000313" key="4">
    <source>
        <dbReference type="Proteomes" id="UP001301769"/>
    </source>
</evidence>
<feature type="compositionally biased region" description="Basic and acidic residues" evidence="1">
    <location>
        <begin position="295"/>
        <end position="309"/>
    </location>
</feature>
<proteinExistence type="predicted"/>
<organism evidence="3 4">
    <name type="scientific">Rhypophila decipiens</name>
    <dbReference type="NCBI Taxonomy" id="261697"/>
    <lineage>
        <taxon>Eukaryota</taxon>
        <taxon>Fungi</taxon>
        <taxon>Dikarya</taxon>
        <taxon>Ascomycota</taxon>
        <taxon>Pezizomycotina</taxon>
        <taxon>Sordariomycetes</taxon>
        <taxon>Sordariomycetidae</taxon>
        <taxon>Sordariales</taxon>
        <taxon>Naviculisporaceae</taxon>
        <taxon>Rhypophila</taxon>
    </lineage>
</organism>
<name>A0AAN7B397_9PEZI</name>
<gene>
    <name evidence="3" type="ORF">QBC37DRAFT_486660</name>
</gene>
<dbReference type="AlphaFoldDB" id="A0AAN7B397"/>
<feature type="region of interest" description="Disordered" evidence="1">
    <location>
        <begin position="282"/>
        <end position="327"/>
    </location>
</feature>
<evidence type="ECO:0000256" key="1">
    <source>
        <dbReference type="SAM" id="MobiDB-lite"/>
    </source>
</evidence>
<reference evidence="3" key="2">
    <citation type="submission" date="2023-05" db="EMBL/GenBank/DDBJ databases">
        <authorList>
            <consortium name="Lawrence Berkeley National Laboratory"/>
            <person name="Steindorff A."/>
            <person name="Hensen N."/>
            <person name="Bonometti L."/>
            <person name="Westerberg I."/>
            <person name="Brannstrom I.O."/>
            <person name="Guillou S."/>
            <person name="Cros-Aarteil S."/>
            <person name="Calhoun S."/>
            <person name="Haridas S."/>
            <person name="Kuo A."/>
            <person name="Mondo S."/>
            <person name="Pangilinan J."/>
            <person name="Riley R."/>
            <person name="Labutti K."/>
            <person name="Andreopoulos B."/>
            <person name="Lipzen A."/>
            <person name="Chen C."/>
            <person name="Yanf M."/>
            <person name="Daum C."/>
            <person name="Ng V."/>
            <person name="Clum A."/>
            <person name="Ohm R."/>
            <person name="Martin F."/>
            <person name="Silar P."/>
            <person name="Natvig D."/>
            <person name="Lalanne C."/>
            <person name="Gautier V."/>
            <person name="Ament-Velasquez S.L."/>
            <person name="Kruys A."/>
            <person name="Hutchinson M.I."/>
            <person name="Powell A.J."/>
            <person name="Barry K."/>
            <person name="Miller A.N."/>
            <person name="Grigoriev I.V."/>
            <person name="Debuchy R."/>
            <person name="Gladieux P."/>
            <person name="Thoren M.H."/>
            <person name="Johannesson H."/>
        </authorList>
    </citation>
    <scope>NUCLEOTIDE SEQUENCE</scope>
    <source>
        <strain evidence="3">PSN293</strain>
    </source>
</reference>
<feature type="chain" id="PRO_5042862917" evidence="2">
    <location>
        <begin position="19"/>
        <end position="356"/>
    </location>
</feature>
<sequence length="356" mass="37600">MRALFFASVLNITPLTWAQLSKNVFVPNEEFVASLNKPNATSRYPIDGFDVTQRYPFNEAADSIDGWYLEFNASIMSAANSEDDMFLPKDGYVAGASLKVVPPPELALEAGGGIKGVDKSWHVCLTEIYYDQLPKETIERGKTDDGTCFQMFGQECAQALLSAYSTAASSIGTNSADFNTLTGCAVPKNPPPACDGVFFDQGLLQGFGQLGLDDEGFGKTNQYQWGSKGFKDKANTTEYDLLGGLSHPVIISWGFNRTVANGVQKVRYAGTTMRCVRAVNATAGSTAPSPPISQIKDDGKGDNNGDKDGGQNQAPGPGSNDNNNGNGNAAGKIGGLGGVGTMAWGLSVALLVALTC</sequence>
<keyword evidence="4" id="KW-1185">Reference proteome</keyword>
<dbReference type="Proteomes" id="UP001301769">
    <property type="component" value="Unassembled WGS sequence"/>
</dbReference>
<protein>
    <submittedName>
        <fullName evidence="3">Uncharacterized protein</fullName>
    </submittedName>
</protein>
<reference evidence="3" key="1">
    <citation type="journal article" date="2023" name="Mol. Phylogenet. Evol.">
        <title>Genome-scale phylogeny and comparative genomics of the fungal order Sordariales.</title>
        <authorList>
            <person name="Hensen N."/>
            <person name="Bonometti L."/>
            <person name="Westerberg I."/>
            <person name="Brannstrom I.O."/>
            <person name="Guillou S."/>
            <person name="Cros-Aarteil S."/>
            <person name="Calhoun S."/>
            <person name="Haridas S."/>
            <person name="Kuo A."/>
            <person name="Mondo S."/>
            <person name="Pangilinan J."/>
            <person name="Riley R."/>
            <person name="LaButti K."/>
            <person name="Andreopoulos B."/>
            <person name="Lipzen A."/>
            <person name="Chen C."/>
            <person name="Yan M."/>
            <person name="Daum C."/>
            <person name="Ng V."/>
            <person name="Clum A."/>
            <person name="Steindorff A."/>
            <person name="Ohm R.A."/>
            <person name="Martin F."/>
            <person name="Silar P."/>
            <person name="Natvig D.O."/>
            <person name="Lalanne C."/>
            <person name="Gautier V."/>
            <person name="Ament-Velasquez S.L."/>
            <person name="Kruys A."/>
            <person name="Hutchinson M.I."/>
            <person name="Powell A.J."/>
            <person name="Barry K."/>
            <person name="Miller A.N."/>
            <person name="Grigoriev I.V."/>
            <person name="Debuchy R."/>
            <person name="Gladieux P."/>
            <person name="Hiltunen Thoren M."/>
            <person name="Johannesson H."/>
        </authorList>
    </citation>
    <scope>NUCLEOTIDE SEQUENCE</scope>
    <source>
        <strain evidence="3">PSN293</strain>
    </source>
</reference>